<organism evidence="1">
    <name type="scientific">marine sediment metagenome</name>
    <dbReference type="NCBI Taxonomy" id="412755"/>
    <lineage>
        <taxon>unclassified sequences</taxon>
        <taxon>metagenomes</taxon>
        <taxon>ecological metagenomes</taxon>
    </lineage>
</organism>
<gene>
    <name evidence="1" type="ORF">S01H1_80563</name>
</gene>
<comment type="caution">
    <text evidence="1">The sequence shown here is derived from an EMBL/GenBank/DDBJ whole genome shotgun (WGS) entry which is preliminary data.</text>
</comment>
<dbReference type="EMBL" id="BARS01054420">
    <property type="protein sequence ID" value="GAG48600.1"/>
    <property type="molecule type" value="Genomic_DNA"/>
</dbReference>
<feature type="non-terminal residue" evidence="1">
    <location>
        <position position="218"/>
    </location>
</feature>
<protein>
    <submittedName>
        <fullName evidence="1">Uncharacterized protein</fullName>
    </submittedName>
</protein>
<sequence>LQFRLLGDPGVVAMHKRSARVVWSFHPGRDTPLELDLVIDLPITLENVDQLVAYSPELVRRIKARYPSYHLAGRSDLRIHTAARLAFADHRWRLALARVVLAADAGSAGIDLGGEFVKRAGTDLNTTAELCYYENRDAKVDWKLNWRNSHGNLKLRRTGEVKPVVSGSYVFNIDSIREVLSIMPALAAKWLGTIDLSGGISGSVHWQTGTGQDQFSWR</sequence>
<accession>X0XZ11</accession>
<name>X0XZ11_9ZZZZ</name>
<evidence type="ECO:0000313" key="1">
    <source>
        <dbReference type="EMBL" id="GAG48600.1"/>
    </source>
</evidence>
<feature type="non-terminal residue" evidence="1">
    <location>
        <position position="1"/>
    </location>
</feature>
<proteinExistence type="predicted"/>
<reference evidence="1" key="1">
    <citation type="journal article" date="2014" name="Front. Microbiol.">
        <title>High frequency of phylogenetically diverse reductive dehalogenase-homologous genes in deep subseafloor sedimentary metagenomes.</title>
        <authorList>
            <person name="Kawai M."/>
            <person name="Futagami T."/>
            <person name="Toyoda A."/>
            <person name="Takaki Y."/>
            <person name="Nishi S."/>
            <person name="Hori S."/>
            <person name="Arai W."/>
            <person name="Tsubouchi T."/>
            <person name="Morono Y."/>
            <person name="Uchiyama I."/>
            <person name="Ito T."/>
            <person name="Fujiyama A."/>
            <person name="Inagaki F."/>
            <person name="Takami H."/>
        </authorList>
    </citation>
    <scope>NUCLEOTIDE SEQUENCE</scope>
    <source>
        <strain evidence="1">Expedition CK06-06</strain>
    </source>
</reference>
<dbReference type="AlphaFoldDB" id="X0XZ11"/>